<feature type="coiled-coil region" evidence="5">
    <location>
        <begin position="117"/>
        <end position="148"/>
    </location>
</feature>
<dbReference type="PANTHER" id="PTHR30563">
    <property type="entry name" value="DNA RECOMBINATION PROTEIN RMUC"/>
    <property type="match status" value="1"/>
</dbReference>
<feature type="coiled-coil region" evidence="5">
    <location>
        <begin position="194"/>
        <end position="221"/>
    </location>
</feature>
<dbReference type="InterPro" id="IPR003798">
    <property type="entry name" value="DNA_recombination_RmuC"/>
</dbReference>
<evidence type="ECO:0000313" key="8">
    <source>
        <dbReference type="Proteomes" id="UP000177583"/>
    </source>
</evidence>
<evidence type="ECO:0000256" key="6">
    <source>
        <dbReference type="SAM" id="MobiDB-lite"/>
    </source>
</evidence>
<evidence type="ECO:0000256" key="5">
    <source>
        <dbReference type="SAM" id="Coils"/>
    </source>
</evidence>
<dbReference type="EMBL" id="MFNF01000001">
    <property type="protein sequence ID" value="OGH04960.1"/>
    <property type="molecule type" value="Genomic_DNA"/>
</dbReference>
<evidence type="ECO:0008006" key="9">
    <source>
        <dbReference type="Google" id="ProtNLM"/>
    </source>
</evidence>
<evidence type="ECO:0000256" key="3">
    <source>
        <dbReference type="ARBA" id="ARBA00023054"/>
    </source>
</evidence>
<comment type="function">
    <text evidence="1">Involved in DNA recombination.</text>
</comment>
<dbReference type="AlphaFoldDB" id="A0A1F6H3R5"/>
<dbReference type="Proteomes" id="UP000177583">
    <property type="component" value="Unassembled WGS sequence"/>
</dbReference>
<dbReference type="GO" id="GO:0006310">
    <property type="term" value="P:DNA recombination"/>
    <property type="evidence" value="ECO:0007669"/>
    <property type="project" value="UniProtKB-KW"/>
</dbReference>
<keyword evidence="4" id="KW-0233">DNA recombination</keyword>
<evidence type="ECO:0000256" key="4">
    <source>
        <dbReference type="ARBA" id="ARBA00023172"/>
    </source>
</evidence>
<comment type="caution">
    <text evidence="7">The sequence shown here is derived from an EMBL/GenBank/DDBJ whole genome shotgun (WGS) entry which is preliminary data.</text>
</comment>
<gene>
    <name evidence="7" type="ORF">A2557_08280</name>
</gene>
<proteinExistence type="inferred from homology"/>
<evidence type="ECO:0000256" key="2">
    <source>
        <dbReference type="ARBA" id="ARBA00009840"/>
    </source>
</evidence>
<keyword evidence="3 5" id="KW-0175">Coiled coil</keyword>
<reference evidence="7 8" key="1">
    <citation type="journal article" date="2016" name="Nat. Commun.">
        <title>Thousands of microbial genomes shed light on interconnected biogeochemical processes in an aquifer system.</title>
        <authorList>
            <person name="Anantharaman K."/>
            <person name="Brown C.T."/>
            <person name="Hug L.A."/>
            <person name="Sharon I."/>
            <person name="Castelle C.J."/>
            <person name="Probst A.J."/>
            <person name="Thomas B.C."/>
            <person name="Singh A."/>
            <person name="Wilkins M.J."/>
            <person name="Karaoz U."/>
            <person name="Brodie E.L."/>
            <person name="Williams K.H."/>
            <person name="Hubbard S.S."/>
            <person name="Banfield J.F."/>
        </authorList>
    </citation>
    <scope>NUCLEOTIDE SEQUENCE [LARGE SCALE GENOMIC DNA]</scope>
</reference>
<accession>A0A1F6H3R5</accession>
<evidence type="ECO:0000256" key="1">
    <source>
        <dbReference type="ARBA" id="ARBA00003416"/>
    </source>
</evidence>
<sequence length="475" mass="52916">MEPLLLVSNLLFLLLSVALLVWLARLKGRLAVALLAENTALELKTQLLAQAKELEANREEYVSLHSQRAAADAALTETRSALEKSEGLVAAQKAELVGLTQAKGLLENRFTQSQTRLDQEEKAAREKLELLDKAKVQLSEQFENLANRIFENKGKQLSEKHQEELKGLFVPMKDQLQEFKKKVEENHETDLRDRVALKTELTQLKGLNQQLAQEAKALTEALKGDSKTQGVWGELVLERILEESGLTKGREYDLQVSFANEAGGRSRPDAVIHLPEGKDLFVDAKVSLKAYEQYHNGETEEAKALALKAHLLSIRNHIKELSARDYPGLEKVQTLDFVLMFIPLEAAFLAAHHEDPGLFKDAYEANILLASPSTLLVTLRTVGHLWRTERQNQNAKEIAEAAGRMIDKITLVYEAVKEVGDQLKKAAKAQEEALSRIEGGRGNLLSQAQKIMALGANPKKSLPEPKDNAPDLQEQ</sequence>
<dbReference type="Pfam" id="PF02646">
    <property type="entry name" value="RmuC"/>
    <property type="match status" value="1"/>
</dbReference>
<name>A0A1F6H3R5_9PROT</name>
<comment type="similarity">
    <text evidence="2">Belongs to the RmuC family.</text>
</comment>
<organism evidence="7 8">
    <name type="scientific">Candidatus Lambdaproteobacteria bacterium RIFOXYD2_FULL_56_26</name>
    <dbReference type="NCBI Taxonomy" id="1817773"/>
    <lineage>
        <taxon>Bacteria</taxon>
        <taxon>Pseudomonadati</taxon>
        <taxon>Pseudomonadota</taxon>
        <taxon>Candidatus Lambdaproteobacteria</taxon>
    </lineage>
</organism>
<protein>
    <recommendedName>
        <fullName evidence="9">Recombinase RmuC</fullName>
    </recommendedName>
</protein>
<feature type="region of interest" description="Disordered" evidence="6">
    <location>
        <begin position="455"/>
        <end position="475"/>
    </location>
</feature>
<dbReference type="PANTHER" id="PTHR30563:SF0">
    <property type="entry name" value="DNA RECOMBINATION PROTEIN RMUC"/>
    <property type="match status" value="1"/>
</dbReference>
<evidence type="ECO:0000313" key="7">
    <source>
        <dbReference type="EMBL" id="OGH04960.1"/>
    </source>
</evidence>